<dbReference type="InterPro" id="IPR050256">
    <property type="entry name" value="Glycosyltransferase_2"/>
</dbReference>
<dbReference type="KEGG" id="lbk:LVISKB_0308"/>
<keyword evidence="3 9" id="KW-0808">Transferase</keyword>
<proteinExistence type="predicted"/>
<dbReference type="GO" id="GO:0005886">
    <property type="term" value="C:plasma membrane"/>
    <property type="evidence" value="ECO:0007669"/>
    <property type="project" value="TreeGrafter"/>
</dbReference>
<protein>
    <submittedName>
        <fullName evidence="9">Uncharacterized glycosyltransferase ykoT</fullName>
    </submittedName>
</protein>
<keyword evidence="4 7" id="KW-0812">Transmembrane</keyword>
<reference evidence="9 10" key="1">
    <citation type="journal article" date="2013" name="PLoS ONE">
        <title>Genomic Analysis by Deep Sequencing of the Probiotic Lactobacillus brevis KB290 Harboring Nine Plasmids Reveals Genomic Stability.</title>
        <authorList>
            <person name="Fukao M."/>
            <person name="Oshima K."/>
            <person name="Morita H."/>
            <person name="Toh H."/>
            <person name="Suda W."/>
            <person name="Kim S.W."/>
            <person name="Suzuki S."/>
            <person name="Yakabe T."/>
            <person name="Hattori M."/>
            <person name="Yajima N."/>
        </authorList>
    </citation>
    <scope>NUCLEOTIDE SEQUENCE [LARGE SCALE GENOMIC DNA]</scope>
    <source>
        <strain evidence="9 10">KB290</strain>
    </source>
</reference>
<feature type="transmembrane region" description="Helical" evidence="7">
    <location>
        <begin position="269"/>
        <end position="294"/>
    </location>
</feature>
<evidence type="ECO:0000259" key="8">
    <source>
        <dbReference type="Pfam" id="PF00535"/>
    </source>
</evidence>
<dbReference type="EMBL" id="AP012167">
    <property type="protein sequence ID" value="BAN05943.1"/>
    <property type="molecule type" value="Genomic_DNA"/>
</dbReference>
<evidence type="ECO:0000256" key="6">
    <source>
        <dbReference type="ARBA" id="ARBA00023136"/>
    </source>
</evidence>
<dbReference type="PANTHER" id="PTHR48090:SF1">
    <property type="entry name" value="PROPHAGE BACTOPRENOL GLUCOSYL TRANSFERASE HOMOLOG"/>
    <property type="match status" value="1"/>
</dbReference>
<keyword evidence="5 7" id="KW-1133">Transmembrane helix</keyword>
<comment type="subcellular location">
    <subcellularLocation>
        <location evidence="1">Membrane</location>
        <topology evidence="1">Multi-pass membrane protein</topology>
    </subcellularLocation>
</comment>
<evidence type="ECO:0000256" key="1">
    <source>
        <dbReference type="ARBA" id="ARBA00004141"/>
    </source>
</evidence>
<accession>M5AAX0</accession>
<dbReference type="SUPFAM" id="SSF53448">
    <property type="entry name" value="Nucleotide-diphospho-sugar transferases"/>
    <property type="match status" value="1"/>
</dbReference>
<dbReference type="CDD" id="cd04187">
    <property type="entry name" value="DPM1_like_bac"/>
    <property type="match status" value="1"/>
</dbReference>
<evidence type="ECO:0000256" key="5">
    <source>
        <dbReference type="ARBA" id="ARBA00022989"/>
    </source>
</evidence>
<evidence type="ECO:0000256" key="2">
    <source>
        <dbReference type="ARBA" id="ARBA00022676"/>
    </source>
</evidence>
<feature type="domain" description="Glycosyltransferase 2-like" evidence="8">
    <location>
        <begin position="38"/>
        <end position="178"/>
    </location>
</feature>
<evidence type="ECO:0000256" key="3">
    <source>
        <dbReference type="ARBA" id="ARBA00022679"/>
    </source>
</evidence>
<name>M5AAX0_LEVBR</name>
<dbReference type="InterPro" id="IPR001173">
    <property type="entry name" value="Glyco_trans_2-like"/>
</dbReference>
<evidence type="ECO:0000313" key="10">
    <source>
        <dbReference type="Proteomes" id="UP000012042"/>
    </source>
</evidence>
<sequence>MIYAHLLDRPMIIVRGISGCSTYGEVVIMKNNQLPRLTIVVPCYNEEPVLPNSAPILQTLLQHLIDNQQITTDSKLLFVDDGSQDQTWALITQLHHQDPLFTGLQFSRNYGQEAALMAGMQVANQYSDLIITIDADLQDDPTIIPAMIAQAQDGYDIVYGVRNDRSTDTWFKRTTAQSFYWLMGKLGVNLIPNHSDFRLLTHRVVTELMRCQESRPFIRGLIPQLGFPATKLFYKRQPRQAGVSKYPLRKMLRFALDGILSFSIAPIRAVLYVGLTICGGSLFVLLWILISHLYGTVVTGWSSIMASLWLLGGFQLVAISMIGEYIGRTFTEVKHRPRFIIQTDTYSPAFTSSHSDKISPSEDHHIY</sequence>
<dbReference type="PANTHER" id="PTHR48090">
    <property type="entry name" value="UNDECAPRENYL-PHOSPHATE 4-DEOXY-4-FORMAMIDO-L-ARABINOSE TRANSFERASE-RELATED"/>
    <property type="match status" value="1"/>
</dbReference>
<dbReference type="HOGENOM" id="CLU_033536_0_1_9"/>
<dbReference type="Pfam" id="PF00535">
    <property type="entry name" value="Glycos_transf_2"/>
    <property type="match status" value="1"/>
</dbReference>
<dbReference type="GO" id="GO:0016757">
    <property type="term" value="F:glycosyltransferase activity"/>
    <property type="evidence" value="ECO:0007669"/>
    <property type="project" value="UniProtKB-KW"/>
</dbReference>
<evidence type="ECO:0000256" key="7">
    <source>
        <dbReference type="SAM" id="Phobius"/>
    </source>
</evidence>
<feature type="transmembrane region" description="Helical" evidence="7">
    <location>
        <begin position="306"/>
        <end position="326"/>
    </location>
</feature>
<dbReference type="PATRIC" id="fig|1001583.3.peg.301"/>
<keyword evidence="6 7" id="KW-0472">Membrane</keyword>
<keyword evidence="2" id="KW-0328">Glycosyltransferase</keyword>
<evidence type="ECO:0000313" key="9">
    <source>
        <dbReference type="EMBL" id="BAN05943.1"/>
    </source>
</evidence>
<gene>
    <name evidence="9" type="ORF">LVISKB_0308</name>
</gene>
<dbReference type="AlphaFoldDB" id="M5AAX0"/>
<dbReference type="InterPro" id="IPR029044">
    <property type="entry name" value="Nucleotide-diphossugar_trans"/>
</dbReference>
<dbReference type="Proteomes" id="UP000012042">
    <property type="component" value="Chromosome"/>
</dbReference>
<organism evidence="9 10">
    <name type="scientific">Levilactobacillus brevis KB290</name>
    <dbReference type="NCBI Taxonomy" id="1001583"/>
    <lineage>
        <taxon>Bacteria</taxon>
        <taxon>Bacillati</taxon>
        <taxon>Bacillota</taxon>
        <taxon>Bacilli</taxon>
        <taxon>Lactobacillales</taxon>
        <taxon>Lactobacillaceae</taxon>
        <taxon>Levilactobacillus</taxon>
    </lineage>
</organism>
<dbReference type="Gene3D" id="3.90.550.10">
    <property type="entry name" value="Spore Coat Polysaccharide Biosynthesis Protein SpsA, Chain A"/>
    <property type="match status" value="1"/>
</dbReference>
<evidence type="ECO:0000256" key="4">
    <source>
        <dbReference type="ARBA" id="ARBA00022692"/>
    </source>
</evidence>